<dbReference type="AlphaFoldDB" id="A0A917RRD1"/>
<dbReference type="Proteomes" id="UP000638263">
    <property type="component" value="Unassembled WGS sequence"/>
</dbReference>
<reference evidence="2" key="1">
    <citation type="journal article" date="2014" name="Int. J. Syst. Evol. Microbiol.">
        <title>Complete genome sequence of Corynebacterium casei LMG S-19264T (=DSM 44701T), isolated from a smear-ripened cheese.</title>
        <authorList>
            <consortium name="US DOE Joint Genome Institute (JGI-PGF)"/>
            <person name="Walter F."/>
            <person name="Albersmeier A."/>
            <person name="Kalinowski J."/>
            <person name="Ruckert C."/>
        </authorList>
    </citation>
    <scope>NUCLEOTIDE SEQUENCE</scope>
    <source>
        <strain evidence="2">CGMCC 4.3508</strain>
    </source>
</reference>
<evidence type="ECO:0000313" key="2">
    <source>
        <dbReference type="EMBL" id="GGL20600.1"/>
    </source>
</evidence>
<organism evidence="2 3">
    <name type="scientific">Nocardia jinanensis</name>
    <dbReference type="NCBI Taxonomy" id="382504"/>
    <lineage>
        <taxon>Bacteria</taxon>
        <taxon>Bacillati</taxon>
        <taxon>Actinomycetota</taxon>
        <taxon>Actinomycetes</taxon>
        <taxon>Mycobacteriales</taxon>
        <taxon>Nocardiaceae</taxon>
        <taxon>Nocardia</taxon>
    </lineage>
</organism>
<proteinExistence type="predicted"/>
<protein>
    <submittedName>
        <fullName evidence="2">Uncharacterized protein</fullName>
    </submittedName>
</protein>
<sequence>MTSDTTPTQPEPDNPAERCGSPAGQFDECQIGVGDEVTEVEELIQLHYRATVAGLHALGSPPQSDTTAPGPDKLLTWFRNLQHRIRDEIDTYAARADGTEDPGSCADHHDRLEALYAEAADTMATLDNQLCTGAPLPTAWNTAPR</sequence>
<gene>
    <name evidence="2" type="ORF">GCM10011588_39280</name>
</gene>
<reference evidence="2" key="2">
    <citation type="submission" date="2020-09" db="EMBL/GenBank/DDBJ databases">
        <authorList>
            <person name="Sun Q."/>
            <person name="Zhou Y."/>
        </authorList>
    </citation>
    <scope>NUCLEOTIDE SEQUENCE</scope>
    <source>
        <strain evidence="2">CGMCC 4.3508</strain>
    </source>
</reference>
<accession>A0A917RRD1</accession>
<dbReference type="RefSeq" id="WP_058853734.1">
    <property type="nucleotide sequence ID" value="NZ_BMMH01000007.1"/>
</dbReference>
<name>A0A917RRD1_9NOCA</name>
<evidence type="ECO:0000256" key="1">
    <source>
        <dbReference type="SAM" id="MobiDB-lite"/>
    </source>
</evidence>
<evidence type="ECO:0000313" key="3">
    <source>
        <dbReference type="Proteomes" id="UP000638263"/>
    </source>
</evidence>
<comment type="caution">
    <text evidence="2">The sequence shown here is derived from an EMBL/GenBank/DDBJ whole genome shotgun (WGS) entry which is preliminary data.</text>
</comment>
<dbReference type="EMBL" id="BMMH01000007">
    <property type="protein sequence ID" value="GGL20600.1"/>
    <property type="molecule type" value="Genomic_DNA"/>
</dbReference>
<feature type="region of interest" description="Disordered" evidence="1">
    <location>
        <begin position="1"/>
        <end position="27"/>
    </location>
</feature>
<keyword evidence="3" id="KW-1185">Reference proteome</keyword>